<accession>A0A399DX69</accession>
<feature type="transmembrane region" description="Helical" evidence="1">
    <location>
        <begin position="85"/>
        <end position="104"/>
    </location>
</feature>
<dbReference type="OrthoDB" id="31640at2"/>
<keyword evidence="1" id="KW-0812">Transmembrane</keyword>
<protein>
    <recommendedName>
        <fullName evidence="4">Cytochrome C</fullName>
    </recommendedName>
</protein>
<name>A0A399DX69_9DEIN</name>
<proteinExistence type="predicted"/>
<organism evidence="2 3">
    <name type="scientific">Meiothermus taiwanensis</name>
    <dbReference type="NCBI Taxonomy" id="172827"/>
    <lineage>
        <taxon>Bacteria</taxon>
        <taxon>Thermotogati</taxon>
        <taxon>Deinococcota</taxon>
        <taxon>Deinococci</taxon>
        <taxon>Thermales</taxon>
        <taxon>Thermaceae</taxon>
        <taxon>Meiothermus</taxon>
    </lineage>
</organism>
<evidence type="ECO:0000313" key="3">
    <source>
        <dbReference type="Proteomes" id="UP000266089"/>
    </source>
</evidence>
<comment type="caution">
    <text evidence="2">The sequence shown here is derived from an EMBL/GenBank/DDBJ whole genome shotgun (WGS) entry which is preliminary data.</text>
</comment>
<evidence type="ECO:0000313" key="2">
    <source>
        <dbReference type="EMBL" id="RIH74580.1"/>
    </source>
</evidence>
<keyword evidence="1" id="KW-1133">Transmembrane helix</keyword>
<dbReference type="Proteomes" id="UP000266089">
    <property type="component" value="Unassembled WGS sequence"/>
</dbReference>
<evidence type="ECO:0008006" key="4">
    <source>
        <dbReference type="Google" id="ProtNLM"/>
    </source>
</evidence>
<feature type="transmembrane region" description="Helical" evidence="1">
    <location>
        <begin position="45"/>
        <end position="64"/>
    </location>
</feature>
<reference evidence="2 3" key="1">
    <citation type="submission" date="2018-08" db="EMBL/GenBank/DDBJ databases">
        <title>Meiothermus cateniformans JCM 15151 genome sequencing project.</title>
        <authorList>
            <person name="Da Costa M.S."/>
            <person name="Albuquerque L."/>
            <person name="Raposo P."/>
            <person name="Froufe H.J.C."/>
            <person name="Barroso C.S."/>
            <person name="Egas C."/>
        </authorList>
    </citation>
    <scope>NUCLEOTIDE SEQUENCE [LARGE SCALE GENOMIC DNA]</scope>
    <source>
        <strain evidence="2 3">JCM 15151</strain>
    </source>
</reference>
<feature type="transmembrane region" description="Helical" evidence="1">
    <location>
        <begin position="124"/>
        <end position="143"/>
    </location>
</feature>
<keyword evidence="1" id="KW-0472">Membrane</keyword>
<dbReference type="EMBL" id="QWKX01000105">
    <property type="protein sequence ID" value="RIH74580.1"/>
    <property type="molecule type" value="Genomic_DNA"/>
</dbReference>
<dbReference type="RefSeq" id="WP_013012542.1">
    <property type="nucleotide sequence ID" value="NZ_JBHSXZ010000022.1"/>
</dbReference>
<sequence length="163" mass="18175">MYRNDTVVPYFALVFSAALFLMAYLNDRMRVVHEAGVVPHLTVGNIGLMAFAMVLFIYGFIGLLSNWLEGSELRPGKHEPEPSSLPMVAGVVLSLLLVMLSGFFVRTLVFANNPEIGYYNATTLQAGVFASMMLILALLIAIYKKYFVPEEVLAEDEKSDFPW</sequence>
<evidence type="ECO:0000256" key="1">
    <source>
        <dbReference type="SAM" id="Phobius"/>
    </source>
</evidence>
<gene>
    <name evidence="2" type="ORF">Mcate_02650</name>
</gene>
<feature type="transmembrane region" description="Helical" evidence="1">
    <location>
        <begin position="7"/>
        <end position="25"/>
    </location>
</feature>
<dbReference type="AlphaFoldDB" id="A0A399DX69"/>